<dbReference type="GO" id="GO:0005524">
    <property type="term" value="F:ATP binding"/>
    <property type="evidence" value="ECO:0007669"/>
    <property type="project" value="UniProtKB-KW"/>
</dbReference>
<evidence type="ECO:0000256" key="15">
    <source>
        <dbReference type="RuleBase" id="RU362021"/>
    </source>
</evidence>
<dbReference type="Gene3D" id="3.40.50.620">
    <property type="entry name" value="HUPs"/>
    <property type="match status" value="1"/>
</dbReference>
<evidence type="ECO:0000256" key="3">
    <source>
        <dbReference type="ARBA" id="ARBA00005019"/>
    </source>
</evidence>
<evidence type="ECO:0000256" key="6">
    <source>
        <dbReference type="ARBA" id="ARBA00022642"/>
    </source>
</evidence>
<protein>
    <recommendedName>
        <fullName evidence="15">Nicotinamide-nucleotide adenylyltransferase</fullName>
        <ecNumber evidence="15">2.7.7.1</ecNumber>
        <ecNumber evidence="15">2.7.7.18</ecNumber>
    </recommendedName>
</protein>
<keyword evidence="11 15" id="KW-0520">NAD</keyword>
<evidence type="ECO:0000256" key="10">
    <source>
        <dbReference type="ARBA" id="ARBA00022840"/>
    </source>
</evidence>
<dbReference type="InterPro" id="IPR014729">
    <property type="entry name" value="Rossmann-like_a/b/a_fold"/>
</dbReference>
<dbReference type="InterPro" id="IPR004821">
    <property type="entry name" value="Cyt_trans-like"/>
</dbReference>
<evidence type="ECO:0000256" key="9">
    <source>
        <dbReference type="ARBA" id="ARBA00022741"/>
    </source>
</evidence>
<comment type="subcellular location">
    <subcellularLocation>
        <location evidence="1">Nucleus</location>
    </subcellularLocation>
</comment>
<comment type="catalytic activity">
    <reaction evidence="13 15">
        <text>nicotinate beta-D-ribonucleotide + ATP + H(+) = deamido-NAD(+) + diphosphate</text>
        <dbReference type="Rhea" id="RHEA:22860"/>
        <dbReference type="ChEBI" id="CHEBI:15378"/>
        <dbReference type="ChEBI" id="CHEBI:30616"/>
        <dbReference type="ChEBI" id="CHEBI:33019"/>
        <dbReference type="ChEBI" id="CHEBI:57502"/>
        <dbReference type="ChEBI" id="CHEBI:58437"/>
        <dbReference type="EC" id="2.7.7.18"/>
    </reaction>
</comment>
<evidence type="ECO:0000259" key="17">
    <source>
        <dbReference type="Pfam" id="PF01467"/>
    </source>
</evidence>
<accession>A0A017SDH0</accession>
<sequence>MTQSDQARPIPKNPSDDYAFPEIRMKTKMDDPEKTPLLLVACGSFSPITYLHLRMFEMAADYVKFSTDFEMIGGYLSPVSDAYRKAGLASAEDRIAMCQLAVDQTSDWLMVDTWEPLQKEYQPTAVVLDHIDYEINTVRQGVEAGDGTRKPVRVALLAGADLVHTMSTPGVWSEKDLDHILGKYGSFIVERSGTDIDEALASLQPWKDNIYVIQQLIQNDVSSTKIRLFLRREMSVRYLIPVPVIHYIEQHHLYEDEGSTGVSDKGKAKQDITGSA</sequence>
<feature type="domain" description="Cytidyltransferase-like" evidence="17">
    <location>
        <begin position="40"/>
        <end position="227"/>
    </location>
</feature>
<dbReference type="NCBIfam" id="TIGR00482">
    <property type="entry name" value="nicotinate (nicotinamide) nucleotide adenylyltransferase"/>
    <property type="match status" value="1"/>
</dbReference>
<dbReference type="Proteomes" id="UP000019804">
    <property type="component" value="Unassembled WGS sequence"/>
</dbReference>
<dbReference type="UniPathway" id="UPA00253">
    <property type="reaction ID" value="UER00332"/>
</dbReference>
<keyword evidence="12" id="KW-0539">Nucleus</keyword>
<dbReference type="PANTHER" id="PTHR12039">
    <property type="entry name" value="NICOTINAMIDE MONONUCLEOTIDE ADENYLYLTRANSFERASE"/>
    <property type="match status" value="1"/>
</dbReference>
<dbReference type="GO" id="GO:0009435">
    <property type="term" value="P:NAD+ biosynthetic process"/>
    <property type="evidence" value="ECO:0007669"/>
    <property type="project" value="UniProtKB-UniPathway"/>
</dbReference>
<keyword evidence="10 15" id="KW-0067">ATP-binding</keyword>
<evidence type="ECO:0000256" key="7">
    <source>
        <dbReference type="ARBA" id="ARBA00022679"/>
    </source>
</evidence>
<dbReference type="STRING" id="1388766.A0A017SDH0"/>
<evidence type="ECO:0000256" key="13">
    <source>
        <dbReference type="ARBA" id="ARBA00048721"/>
    </source>
</evidence>
<dbReference type="AlphaFoldDB" id="A0A017SDH0"/>
<keyword evidence="7 15" id="KW-0808">Transferase</keyword>
<dbReference type="HOGENOM" id="CLU_033366_0_1_1"/>
<dbReference type="EMBL" id="KK088423">
    <property type="protein sequence ID" value="EYE95028.1"/>
    <property type="molecule type" value="Genomic_DNA"/>
</dbReference>
<evidence type="ECO:0000256" key="1">
    <source>
        <dbReference type="ARBA" id="ARBA00004123"/>
    </source>
</evidence>
<evidence type="ECO:0000313" key="19">
    <source>
        <dbReference type="Proteomes" id="UP000019804"/>
    </source>
</evidence>
<comment type="catalytic activity">
    <reaction evidence="14 15">
        <text>beta-nicotinamide D-ribonucleotide + ATP + H(+) = diphosphate + NAD(+)</text>
        <dbReference type="Rhea" id="RHEA:21360"/>
        <dbReference type="ChEBI" id="CHEBI:14649"/>
        <dbReference type="ChEBI" id="CHEBI:15378"/>
        <dbReference type="ChEBI" id="CHEBI:30616"/>
        <dbReference type="ChEBI" id="CHEBI:33019"/>
        <dbReference type="ChEBI" id="CHEBI:57540"/>
        <dbReference type="EC" id="2.7.7.1"/>
    </reaction>
</comment>
<keyword evidence="8 15" id="KW-0548">Nucleotidyltransferase</keyword>
<dbReference type="RefSeq" id="XP_040638716.1">
    <property type="nucleotide sequence ID" value="XM_040787599.1"/>
</dbReference>
<dbReference type="InterPro" id="IPR051182">
    <property type="entry name" value="Euk_NMN_adenylyltrnsfrase"/>
</dbReference>
<dbReference type="GO" id="GO:0005634">
    <property type="term" value="C:nucleus"/>
    <property type="evidence" value="ECO:0007669"/>
    <property type="project" value="UniProtKB-SubCell"/>
</dbReference>
<dbReference type="InterPro" id="IPR045094">
    <property type="entry name" value="NMNAT_euk"/>
</dbReference>
<evidence type="ECO:0000256" key="2">
    <source>
        <dbReference type="ARBA" id="ARBA00004658"/>
    </source>
</evidence>
<dbReference type="SUPFAM" id="SSF52374">
    <property type="entry name" value="Nucleotidylyl transferase"/>
    <property type="match status" value="1"/>
</dbReference>
<comment type="similarity">
    <text evidence="4 15">Belongs to the eukaryotic NMN adenylyltransferase family.</text>
</comment>
<gene>
    <name evidence="18" type="ORF">EURHEDRAFT_61143</name>
</gene>
<dbReference type="EC" id="2.7.7.1" evidence="15"/>
<dbReference type="CDD" id="cd09286">
    <property type="entry name" value="NMNAT_Eukarya"/>
    <property type="match status" value="1"/>
</dbReference>
<evidence type="ECO:0000256" key="8">
    <source>
        <dbReference type="ARBA" id="ARBA00022695"/>
    </source>
</evidence>
<dbReference type="Pfam" id="PF01467">
    <property type="entry name" value="CTP_transf_like"/>
    <property type="match status" value="1"/>
</dbReference>
<dbReference type="GeneID" id="63702723"/>
<proteinExistence type="inferred from homology"/>
<dbReference type="GO" id="GO:0000309">
    <property type="term" value="F:nicotinamide-nucleotide adenylyltransferase activity"/>
    <property type="evidence" value="ECO:0007669"/>
    <property type="project" value="UniProtKB-EC"/>
</dbReference>
<dbReference type="InterPro" id="IPR005248">
    <property type="entry name" value="NadD/NMNAT"/>
</dbReference>
<dbReference type="EC" id="2.7.7.18" evidence="15"/>
<dbReference type="FunFam" id="3.40.50.620:FF:000074">
    <property type="entry name" value="Nicotinamide-nucleotide adenylyltransferase"/>
    <property type="match status" value="1"/>
</dbReference>
<evidence type="ECO:0000256" key="14">
    <source>
        <dbReference type="ARBA" id="ARBA00049001"/>
    </source>
</evidence>
<dbReference type="GO" id="GO:0004515">
    <property type="term" value="F:nicotinate-nucleotide adenylyltransferase activity"/>
    <property type="evidence" value="ECO:0007669"/>
    <property type="project" value="UniProtKB-EC"/>
</dbReference>
<evidence type="ECO:0000256" key="11">
    <source>
        <dbReference type="ARBA" id="ARBA00023027"/>
    </source>
</evidence>
<comment type="pathway">
    <text evidence="2 15">Cofactor biosynthesis; NAD(+) biosynthesis; NAD(+) from nicotinamide D-ribonucleotide: step 1/1.</text>
</comment>
<comment type="pathway">
    <text evidence="3">Cofactor biosynthesis; NAD(+) biosynthesis; deamido-NAD(+) from nicotinate D-ribonucleotide: step 1/1.</text>
</comment>
<evidence type="ECO:0000313" key="18">
    <source>
        <dbReference type="EMBL" id="EYE95028.1"/>
    </source>
</evidence>
<dbReference type="PANTHER" id="PTHR12039:SF0">
    <property type="entry name" value="NICOTINAMIDE-NUCLEOTIDE ADENYLYLTRANSFERASE"/>
    <property type="match status" value="1"/>
</dbReference>
<feature type="region of interest" description="Disordered" evidence="16">
    <location>
        <begin position="257"/>
        <end position="276"/>
    </location>
</feature>
<evidence type="ECO:0000256" key="16">
    <source>
        <dbReference type="SAM" id="MobiDB-lite"/>
    </source>
</evidence>
<keyword evidence="9 15" id="KW-0547">Nucleotide-binding</keyword>
<evidence type="ECO:0000256" key="4">
    <source>
        <dbReference type="ARBA" id="ARBA00007064"/>
    </source>
</evidence>
<evidence type="ECO:0000256" key="12">
    <source>
        <dbReference type="ARBA" id="ARBA00023242"/>
    </source>
</evidence>
<name>A0A017SDH0_ASPRC</name>
<dbReference type="OrthoDB" id="422187at2759"/>
<keyword evidence="19" id="KW-1185">Reference proteome</keyword>
<evidence type="ECO:0000256" key="5">
    <source>
        <dbReference type="ARBA" id="ARBA00022553"/>
    </source>
</evidence>
<keyword evidence="6 15" id="KW-0662">Pyridine nucleotide biosynthesis</keyword>
<organism evidence="18 19">
    <name type="scientific">Aspergillus ruber (strain CBS 135680)</name>
    <dbReference type="NCBI Taxonomy" id="1388766"/>
    <lineage>
        <taxon>Eukaryota</taxon>
        <taxon>Fungi</taxon>
        <taxon>Dikarya</taxon>
        <taxon>Ascomycota</taxon>
        <taxon>Pezizomycotina</taxon>
        <taxon>Eurotiomycetes</taxon>
        <taxon>Eurotiomycetidae</taxon>
        <taxon>Eurotiales</taxon>
        <taxon>Aspergillaceae</taxon>
        <taxon>Aspergillus</taxon>
        <taxon>Aspergillus subgen. Aspergillus</taxon>
    </lineage>
</organism>
<keyword evidence="5" id="KW-0597">Phosphoprotein</keyword>
<reference evidence="19" key="1">
    <citation type="journal article" date="2014" name="Nat. Commun.">
        <title>Genomic adaptations of the halophilic Dead Sea filamentous fungus Eurotium rubrum.</title>
        <authorList>
            <person name="Kis-Papo T."/>
            <person name="Weig A.R."/>
            <person name="Riley R."/>
            <person name="Persoh D."/>
            <person name="Salamov A."/>
            <person name="Sun H."/>
            <person name="Lipzen A."/>
            <person name="Wasser S.P."/>
            <person name="Rambold G."/>
            <person name="Grigoriev I.V."/>
            <person name="Nevo E."/>
        </authorList>
    </citation>
    <scope>NUCLEOTIDE SEQUENCE [LARGE SCALE GENOMIC DNA]</scope>
    <source>
        <strain evidence="19">CBS 135680</strain>
    </source>
</reference>